<evidence type="ECO:0000256" key="1">
    <source>
        <dbReference type="SAM" id="MobiDB-lite"/>
    </source>
</evidence>
<evidence type="ECO:0000313" key="3">
    <source>
        <dbReference type="Proteomes" id="UP001066276"/>
    </source>
</evidence>
<proteinExistence type="predicted"/>
<organism evidence="2 3">
    <name type="scientific">Pleurodeles waltl</name>
    <name type="common">Iberian ribbed newt</name>
    <dbReference type="NCBI Taxonomy" id="8319"/>
    <lineage>
        <taxon>Eukaryota</taxon>
        <taxon>Metazoa</taxon>
        <taxon>Chordata</taxon>
        <taxon>Craniata</taxon>
        <taxon>Vertebrata</taxon>
        <taxon>Euteleostomi</taxon>
        <taxon>Amphibia</taxon>
        <taxon>Batrachia</taxon>
        <taxon>Caudata</taxon>
        <taxon>Salamandroidea</taxon>
        <taxon>Salamandridae</taxon>
        <taxon>Pleurodelinae</taxon>
        <taxon>Pleurodeles</taxon>
    </lineage>
</organism>
<feature type="compositionally biased region" description="Polar residues" evidence="1">
    <location>
        <begin position="58"/>
        <end position="71"/>
    </location>
</feature>
<keyword evidence="3" id="KW-1185">Reference proteome</keyword>
<gene>
    <name evidence="2" type="ORF">NDU88_003911</name>
</gene>
<feature type="region of interest" description="Disordered" evidence="1">
    <location>
        <begin position="15"/>
        <end position="39"/>
    </location>
</feature>
<protein>
    <submittedName>
        <fullName evidence="2">Uncharacterized protein</fullName>
    </submittedName>
</protein>
<dbReference type="Proteomes" id="UP001066276">
    <property type="component" value="Chromosome 11"/>
</dbReference>
<comment type="caution">
    <text evidence="2">The sequence shown here is derived from an EMBL/GenBank/DDBJ whole genome shotgun (WGS) entry which is preliminary data.</text>
</comment>
<evidence type="ECO:0000313" key="2">
    <source>
        <dbReference type="EMBL" id="KAJ1090782.1"/>
    </source>
</evidence>
<reference evidence="2" key="1">
    <citation type="journal article" date="2022" name="bioRxiv">
        <title>Sequencing and chromosome-scale assembly of the giantPleurodeles waltlgenome.</title>
        <authorList>
            <person name="Brown T."/>
            <person name="Elewa A."/>
            <person name="Iarovenko S."/>
            <person name="Subramanian E."/>
            <person name="Araus A.J."/>
            <person name="Petzold A."/>
            <person name="Susuki M."/>
            <person name="Suzuki K.-i.T."/>
            <person name="Hayashi T."/>
            <person name="Toyoda A."/>
            <person name="Oliveira C."/>
            <person name="Osipova E."/>
            <person name="Leigh N.D."/>
            <person name="Simon A."/>
            <person name="Yun M.H."/>
        </authorList>
    </citation>
    <scope>NUCLEOTIDE SEQUENCE</scope>
    <source>
        <strain evidence="2">20211129_DDA</strain>
        <tissue evidence="2">Liver</tissue>
    </source>
</reference>
<feature type="compositionally biased region" description="Basic and acidic residues" evidence="1">
    <location>
        <begin position="29"/>
        <end position="39"/>
    </location>
</feature>
<name>A0AAV7LK68_PLEWA</name>
<feature type="region of interest" description="Disordered" evidence="1">
    <location>
        <begin position="58"/>
        <end position="77"/>
    </location>
</feature>
<accession>A0AAV7LK68</accession>
<sequence>MVTVTYDKYCNWLNSGPAPEKNKSMTPEETDHSIPEKVARSAPWHKNVKIYVLKTEAGSRQSTTPAQQRLVSSEERTHGRQRSWGCVGVVVREERGSVFISSLRAGRR</sequence>
<dbReference type="AlphaFoldDB" id="A0AAV7LK68"/>
<dbReference type="EMBL" id="JANPWB010000015">
    <property type="protein sequence ID" value="KAJ1090782.1"/>
    <property type="molecule type" value="Genomic_DNA"/>
</dbReference>